<dbReference type="RefSeq" id="WP_053924643.1">
    <property type="nucleotide sequence ID" value="NZ_LGKG01000137.1"/>
</dbReference>
<sequence>MTTYAEGAVWNRERDDEYVCGNAVHHVSYLLTLANYRVLKPGDDQNEFGLVVEFAPEGLLVGDAVVVNVNIPDLSRVHPVPRKLARYSDVHRRLAEHTLCALENLFAEIGPQHDIRAHRHPDLPLLVLDVPC</sequence>
<protein>
    <submittedName>
        <fullName evidence="1">Uncharacterized protein</fullName>
    </submittedName>
</protein>
<evidence type="ECO:0000313" key="1">
    <source>
        <dbReference type="EMBL" id="KPC62630.1"/>
    </source>
</evidence>
<evidence type="ECO:0000313" key="2">
    <source>
        <dbReference type="Proteomes" id="UP000037982"/>
    </source>
</evidence>
<accession>A0A0N0GZM5</accession>
<proteinExistence type="predicted"/>
<keyword evidence="2" id="KW-1185">Reference proteome</keyword>
<dbReference type="PATRIC" id="fig|66876.3.peg.3913"/>
<comment type="caution">
    <text evidence="1">The sequence shown here is derived from an EMBL/GenBank/DDBJ whole genome shotgun (WGS) entry which is preliminary data.</text>
</comment>
<organism evidence="1 2">
    <name type="scientific">Streptomyces chattanoogensis</name>
    <dbReference type="NCBI Taxonomy" id="66876"/>
    <lineage>
        <taxon>Bacteria</taxon>
        <taxon>Bacillati</taxon>
        <taxon>Actinomycetota</taxon>
        <taxon>Actinomycetes</taxon>
        <taxon>Kitasatosporales</taxon>
        <taxon>Streptomycetaceae</taxon>
        <taxon>Streptomyces</taxon>
    </lineage>
</organism>
<name>A0A0N0GZM5_9ACTN</name>
<dbReference type="Proteomes" id="UP000037982">
    <property type="component" value="Unassembled WGS sequence"/>
</dbReference>
<gene>
    <name evidence="1" type="ORF">ADL29_17900</name>
</gene>
<dbReference type="EMBL" id="LGKG01000137">
    <property type="protein sequence ID" value="KPC62630.1"/>
    <property type="molecule type" value="Genomic_DNA"/>
</dbReference>
<reference evidence="2" key="1">
    <citation type="submission" date="2015-07" db="EMBL/GenBank/DDBJ databases">
        <authorList>
            <person name="Ju K.-S."/>
            <person name="Doroghazi J.R."/>
            <person name="Metcalf W.W."/>
        </authorList>
    </citation>
    <scope>NUCLEOTIDE SEQUENCE [LARGE SCALE GENOMIC DNA]</scope>
    <source>
        <strain evidence="2">NRRL ISP-5002</strain>
    </source>
</reference>
<dbReference type="AlphaFoldDB" id="A0A0N0GZM5"/>